<organism evidence="3 4">
    <name type="scientific">Corynebacterium falsenii</name>
    <dbReference type="NCBI Taxonomy" id="108486"/>
    <lineage>
        <taxon>Bacteria</taxon>
        <taxon>Bacillati</taxon>
        <taxon>Actinomycetota</taxon>
        <taxon>Actinomycetes</taxon>
        <taxon>Mycobacteriales</taxon>
        <taxon>Corynebacteriaceae</taxon>
        <taxon>Corynebacterium</taxon>
    </lineage>
</organism>
<accession>A0A418Q7U9</accession>
<dbReference type="Pfam" id="PF11241">
    <property type="entry name" value="DUF3043"/>
    <property type="match status" value="1"/>
</dbReference>
<keyword evidence="4" id="KW-1185">Reference proteome</keyword>
<sequence length="251" mass="28729">MPWKKDSTEGDQSASTCNAAAEHYADDRTVDATQVTNENDASDHADSDHASKAFTPKKGRPTPKRNEVERQHGVRRTAYDAPTTPGEARKRRKELKASMSKAEYKAMKQRERDEKARERRKVNERMMAGEEAYLMDRDKGREKRFVRDWVDAHRYLMNLFLPMTLAVIVVMIFGMSNPNLANLASLVVMAIFLIMVVEGIVLGRRINREVNERFPDNTYGKFGLGFYAFTRATMIRRLRTPAPQKNVGDKV</sequence>
<feature type="transmembrane region" description="Helical" evidence="2">
    <location>
        <begin position="155"/>
        <end position="174"/>
    </location>
</feature>
<keyword evidence="2" id="KW-0472">Membrane</keyword>
<evidence type="ECO:0000313" key="4">
    <source>
        <dbReference type="Proteomes" id="UP000285278"/>
    </source>
</evidence>
<reference evidence="3 4" key="1">
    <citation type="submission" date="2018-09" db="EMBL/GenBank/DDBJ databases">
        <title>Optimization and identification of Corynebacterium falsenii FN1-14 from fish paste.</title>
        <authorList>
            <person name="Daroonpunt R."/>
            <person name="Tanasupawat S."/>
        </authorList>
    </citation>
    <scope>NUCLEOTIDE SEQUENCE [LARGE SCALE GENOMIC DNA]</scope>
    <source>
        <strain evidence="3 4">FN1-14</strain>
    </source>
</reference>
<comment type="caution">
    <text evidence="3">The sequence shown here is derived from an EMBL/GenBank/DDBJ whole genome shotgun (WGS) entry which is preliminary data.</text>
</comment>
<evidence type="ECO:0000313" key="3">
    <source>
        <dbReference type="EMBL" id="RIX35233.1"/>
    </source>
</evidence>
<name>A0A418Q7U9_9CORY</name>
<proteinExistence type="predicted"/>
<feature type="transmembrane region" description="Helical" evidence="2">
    <location>
        <begin position="180"/>
        <end position="203"/>
    </location>
</feature>
<feature type="compositionally biased region" description="Basic and acidic residues" evidence="1">
    <location>
        <begin position="41"/>
        <end position="51"/>
    </location>
</feature>
<feature type="compositionally biased region" description="Basic and acidic residues" evidence="1">
    <location>
        <begin position="102"/>
        <end position="120"/>
    </location>
</feature>
<dbReference type="STRING" id="1451189.CFAL_04210"/>
<evidence type="ECO:0000256" key="1">
    <source>
        <dbReference type="SAM" id="MobiDB-lite"/>
    </source>
</evidence>
<dbReference type="RefSeq" id="WP_119664606.1">
    <property type="nucleotide sequence ID" value="NZ_JAQPSN010000003.1"/>
</dbReference>
<evidence type="ECO:0000256" key="2">
    <source>
        <dbReference type="SAM" id="Phobius"/>
    </source>
</evidence>
<dbReference type="OrthoDB" id="5194448at2"/>
<keyword evidence="2" id="KW-1133">Transmembrane helix</keyword>
<gene>
    <name evidence="3" type="ORF">D3M95_05055</name>
</gene>
<dbReference type="Proteomes" id="UP000285278">
    <property type="component" value="Unassembled WGS sequence"/>
</dbReference>
<dbReference type="EMBL" id="QXJK01000004">
    <property type="protein sequence ID" value="RIX35233.1"/>
    <property type="molecule type" value="Genomic_DNA"/>
</dbReference>
<keyword evidence="2" id="KW-0812">Transmembrane</keyword>
<dbReference type="AlphaFoldDB" id="A0A418Q7U9"/>
<feature type="region of interest" description="Disordered" evidence="1">
    <location>
        <begin position="1"/>
        <end position="120"/>
    </location>
</feature>
<protein>
    <submittedName>
        <fullName evidence="3">DUF3043 domain-containing protein</fullName>
    </submittedName>
</protein>
<dbReference type="InterPro" id="IPR021403">
    <property type="entry name" value="DUF3043"/>
</dbReference>